<dbReference type="EMBL" id="JBHSCX010000021">
    <property type="protein sequence ID" value="MFC4363819.1"/>
    <property type="molecule type" value="Genomic_DNA"/>
</dbReference>
<dbReference type="InterPro" id="IPR058510">
    <property type="entry name" value="DUF8197"/>
</dbReference>
<dbReference type="RefSeq" id="WP_290263308.1">
    <property type="nucleotide sequence ID" value="NZ_JAUFQG010000004.1"/>
</dbReference>
<organism evidence="1 2">
    <name type="scientific">Simiduia curdlanivorans</name>
    <dbReference type="NCBI Taxonomy" id="1492769"/>
    <lineage>
        <taxon>Bacteria</taxon>
        <taxon>Pseudomonadati</taxon>
        <taxon>Pseudomonadota</taxon>
        <taxon>Gammaproteobacteria</taxon>
        <taxon>Cellvibrionales</taxon>
        <taxon>Cellvibrionaceae</taxon>
        <taxon>Simiduia</taxon>
    </lineage>
</organism>
<proteinExistence type="predicted"/>
<evidence type="ECO:0000313" key="1">
    <source>
        <dbReference type="EMBL" id="MFC4363819.1"/>
    </source>
</evidence>
<keyword evidence="2" id="KW-1185">Reference proteome</keyword>
<dbReference type="NCBIfam" id="NF046101">
    <property type="entry name" value="PA3496_fam"/>
    <property type="match status" value="1"/>
</dbReference>
<accession>A0ABV8V9T7</accession>
<dbReference type="Proteomes" id="UP001595840">
    <property type="component" value="Unassembled WGS sequence"/>
</dbReference>
<name>A0ABV8V9T7_9GAMM</name>
<gene>
    <name evidence="1" type="ORF">ACFOX3_15995</name>
</gene>
<protein>
    <submittedName>
        <fullName evidence="1">PA3496 family putative envelope integrity protein</fullName>
    </submittedName>
</protein>
<comment type="caution">
    <text evidence="1">The sequence shown here is derived from an EMBL/GenBank/DDBJ whole genome shotgun (WGS) entry which is preliminary data.</text>
</comment>
<sequence>MSGMELSVGFDDSDDVYVMDNSVDDVDTRVAANATDPRRRLEERLEEMRLKRELRELDLDFRI</sequence>
<dbReference type="Pfam" id="PF26620">
    <property type="entry name" value="DUF8197"/>
    <property type="match status" value="1"/>
</dbReference>
<dbReference type="InterPro" id="IPR058059">
    <property type="entry name" value="PA3496-like"/>
</dbReference>
<evidence type="ECO:0000313" key="2">
    <source>
        <dbReference type="Proteomes" id="UP001595840"/>
    </source>
</evidence>
<reference evidence="2" key="1">
    <citation type="journal article" date="2019" name="Int. J. Syst. Evol. Microbiol.">
        <title>The Global Catalogue of Microorganisms (GCM) 10K type strain sequencing project: providing services to taxonomists for standard genome sequencing and annotation.</title>
        <authorList>
            <consortium name="The Broad Institute Genomics Platform"/>
            <consortium name="The Broad Institute Genome Sequencing Center for Infectious Disease"/>
            <person name="Wu L."/>
            <person name="Ma J."/>
        </authorList>
    </citation>
    <scope>NUCLEOTIDE SEQUENCE [LARGE SCALE GENOMIC DNA]</scope>
    <source>
        <strain evidence="2">CECT 8570</strain>
    </source>
</reference>